<feature type="compositionally biased region" description="Gly residues" evidence="1">
    <location>
        <begin position="140"/>
        <end position="150"/>
    </location>
</feature>
<feature type="compositionally biased region" description="Acidic residues" evidence="1">
    <location>
        <begin position="105"/>
        <end position="119"/>
    </location>
</feature>
<dbReference type="Proteomes" id="UP001415857">
    <property type="component" value="Unassembled WGS sequence"/>
</dbReference>
<gene>
    <name evidence="2" type="ORF">L1049_022035</name>
</gene>
<dbReference type="PANTHER" id="PTHR33130">
    <property type="entry name" value="PUTATIVE (DUF1639)-RELATED"/>
    <property type="match status" value="1"/>
</dbReference>
<reference evidence="2 3" key="1">
    <citation type="journal article" date="2024" name="Plant J.">
        <title>Genome sequences and population genomics reveal climatic adaptation and genomic divergence between two closely related sweetgum species.</title>
        <authorList>
            <person name="Xu W.Q."/>
            <person name="Ren C.Q."/>
            <person name="Zhang X.Y."/>
            <person name="Comes H.P."/>
            <person name="Liu X.H."/>
            <person name="Li Y.G."/>
            <person name="Kettle C.J."/>
            <person name="Jalonen R."/>
            <person name="Gaisberger H."/>
            <person name="Ma Y.Z."/>
            <person name="Qiu Y.X."/>
        </authorList>
    </citation>
    <scope>NUCLEOTIDE SEQUENCE [LARGE SCALE GENOMIC DNA]</scope>
    <source>
        <strain evidence="2">Hangzhou</strain>
    </source>
</reference>
<dbReference type="Pfam" id="PF07797">
    <property type="entry name" value="DUF1639"/>
    <property type="match status" value="1"/>
</dbReference>
<name>A0AAP0RDU0_LIQFO</name>
<feature type="region of interest" description="Disordered" evidence="1">
    <location>
        <begin position="25"/>
        <end position="158"/>
    </location>
</feature>
<evidence type="ECO:0008006" key="4">
    <source>
        <dbReference type="Google" id="ProtNLM"/>
    </source>
</evidence>
<organism evidence="2 3">
    <name type="scientific">Liquidambar formosana</name>
    <name type="common">Formosan gum</name>
    <dbReference type="NCBI Taxonomy" id="63359"/>
    <lineage>
        <taxon>Eukaryota</taxon>
        <taxon>Viridiplantae</taxon>
        <taxon>Streptophyta</taxon>
        <taxon>Embryophyta</taxon>
        <taxon>Tracheophyta</taxon>
        <taxon>Spermatophyta</taxon>
        <taxon>Magnoliopsida</taxon>
        <taxon>eudicotyledons</taxon>
        <taxon>Gunneridae</taxon>
        <taxon>Pentapetalae</taxon>
        <taxon>Saxifragales</taxon>
        <taxon>Altingiaceae</taxon>
        <taxon>Liquidambar</taxon>
    </lineage>
</organism>
<dbReference type="InterPro" id="IPR012438">
    <property type="entry name" value="DUF1639"/>
</dbReference>
<dbReference type="AlphaFoldDB" id="A0AAP0RDU0"/>
<evidence type="ECO:0000313" key="2">
    <source>
        <dbReference type="EMBL" id="KAK9274783.1"/>
    </source>
</evidence>
<protein>
    <recommendedName>
        <fullName evidence="4">DUF1639 family protein</fullName>
    </recommendedName>
</protein>
<evidence type="ECO:0000256" key="1">
    <source>
        <dbReference type="SAM" id="MobiDB-lite"/>
    </source>
</evidence>
<evidence type="ECO:0000313" key="3">
    <source>
        <dbReference type="Proteomes" id="UP001415857"/>
    </source>
</evidence>
<feature type="compositionally biased region" description="Low complexity" evidence="1">
    <location>
        <begin position="76"/>
        <end position="89"/>
    </location>
</feature>
<accession>A0AAP0RDU0</accession>
<dbReference type="PANTHER" id="PTHR33130:SF40">
    <property type="entry name" value="CHROMOGRANIN (DUF1639)"/>
    <property type="match status" value="1"/>
</dbReference>
<keyword evidence="3" id="KW-1185">Reference proteome</keyword>
<dbReference type="EMBL" id="JBBPBK010000011">
    <property type="protein sequence ID" value="KAK9274783.1"/>
    <property type="molecule type" value="Genomic_DNA"/>
</dbReference>
<comment type="caution">
    <text evidence="2">The sequence shown here is derived from an EMBL/GenBank/DDBJ whole genome shotgun (WGS) entry which is preliminary data.</text>
</comment>
<sequence length="255" mass="28299">MATAPVKSQPLHNFSLSFLKWGNKNQMNNHRCRRPVDPPHPPPPQLDNRSSASSEPDSDGGGGSEPENNCKPPVGSRSSRNRFAFSSCSLREKSQKRVVERESGEVDDEEREKGDEVEESSVQKPWNLRPRRGVSKGGAIEVGGGGGGSSRNGELQEMTVPAVQQSDNNLPKSLRLRGFAGTQGMERKEKLKFWISLSKEEIEEDVFVMTGSKPARRPRKRPRTVQKQLDNVFPGLWLVGVTADSYRIPEAPAKR</sequence>
<feature type="compositionally biased region" description="Basic and acidic residues" evidence="1">
    <location>
        <begin position="90"/>
        <end position="104"/>
    </location>
</feature>
<proteinExistence type="predicted"/>